<keyword evidence="8" id="KW-0732">Signal</keyword>
<dbReference type="RefSeq" id="WP_039999319.1">
    <property type="nucleotide sequence ID" value="NZ_CALMTF010000129.1"/>
</dbReference>
<evidence type="ECO:0000256" key="3">
    <source>
        <dbReference type="ARBA" id="ARBA00012601"/>
    </source>
</evidence>
<evidence type="ECO:0000256" key="5">
    <source>
        <dbReference type="ARBA" id="ARBA00023001"/>
    </source>
</evidence>
<dbReference type="InterPro" id="IPR002037">
    <property type="entry name" value="Glyco_hydro_8"/>
</dbReference>
<keyword evidence="6" id="KW-0326">Glycosidase</keyword>
<dbReference type="GO" id="GO:0008810">
    <property type="term" value="F:cellulase activity"/>
    <property type="evidence" value="ECO:0007669"/>
    <property type="project" value="UniProtKB-EC"/>
</dbReference>
<evidence type="ECO:0000256" key="7">
    <source>
        <dbReference type="ARBA" id="ARBA00023326"/>
    </source>
</evidence>
<evidence type="ECO:0000256" key="8">
    <source>
        <dbReference type="SAM" id="SignalP"/>
    </source>
</evidence>
<keyword evidence="7" id="KW-0119">Carbohydrate metabolism</keyword>
<dbReference type="Pfam" id="PF01270">
    <property type="entry name" value="Glyco_hydro_8"/>
    <property type="match status" value="1"/>
</dbReference>
<sequence length="359" mass="39258">MLLDFMKLQKQVSGMGRRSFLSVMAAAGSIPFLSTALAADDPAINAQWAIFRAKYFHPDGRIIDTGNSGESHSEGQGYGMLFAATAGDQATFEAMWSWTRANLQHKTDALFSWRYLDGHNPPVADKNNATDGDLLIALGLVRAGRLWKRADYIQDAIAIYGDVLKLMTLQVGPYLVLLPGGVGFATKDSVTLNLSYYVMPSLMQAFALTGDARWQKVMGDGLIIINQGRFGEWKLPPDWLSINRQNGHFSIANGWPPRFSYDAIRVPLYLYWAHMLSPDLLADFTRFWNHFGASALPGWIDLTNGARSPYNAPPGYLAVATCSGLSSAGGLPTLDKAPDYYSAALTLLVYIARGEGGGM</sequence>
<dbReference type="EMBL" id="CP050139">
    <property type="protein sequence ID" value="QIP34620.1"/>
    <property type="molecule type" value="Genomic_DNA"/>
</dbReference>
<dbReference type="Proteomes" id="UP000502533">
    <property type="component" value="Chromosome"/>
</dbReference>
<dbReference type="SMR" id="A0A858JFA0"/>
<keyword evidence="10" id="KW-1185">Reference proteome</keyword>
<evidence type="ECO:0000256" key="1">
    <source>
        <dbReference type="ARBA" id="ARBA00000966"/>
    </source>
</evidence>
<keyword evidence="7" id="KW-0624">Polysaccharide degradation</keyword>
<dbReference type="GeneID" id="85021145"/>
<comment type="similarity">
    <text evidence="2">Belongs to the glycosyl hydrolase 8 (cellulase D) family.</text>
</comment>
<protein>
    <recommendedName>
        <fullName evidence="3">cellulase</fullName>
        <ecNumber evidence="3">3.2.1.4</ecNumber>
    </recommendedName>
</protein>
<name>A0A858JFA0_9PROT</name>
<dbReference type="EC" id="3.2.1.4" evidence="3"/>
<dbReference type="InterPro" id="IPR012341">
    <property type="entry name" value="6hp_glycosidase-like_sf"/>
</dbReference>
<evidence type="ECO:0000256" key="2">
    <source>
        <dbReference type="ARBA" id="ARBA00009209"/>
    </source>
</evidence>
<dbReference type="InterPro" id="IPR008928">
    <property type="entry name" value="6-hairpin_glycosidase_sf"/>
</dbReference>
<feature type="chain" id="PRO_5032655191" description="cellulase" evidence="8">
    <location>
        <begin position="39"/>
        <end position="359"/>
    </location>
</feature>
<evidence type="ECO:0000313" key="9">
    <source>
        <dbReference type="EMBL" id="QIP34620.1"/>
    </source>
</evidence>
<dbReference type="GO" id="GO:0030245">
    <property type="term" value="P:cellulose catabolic process"/>
    <property type="evidence" value="ECO:0007669"/>
    <property type="project" value="UniProtKB-KW"/>
</dbReference>
<organism evidence="9 10">
    <name type="scientific">Komagataeibacter rhaeticus</name>
    <dbReference type="NCBI Taxonomy" id="215221"/>
    <lineage>
        <taxon>Bacteria</taxon>
        <taxon>Pseudomonadati</taxon>
        <taxon>Pseudomonadota</taxon>
        <taxon>Alphaproteobacteria</taxon>
        <taxon>Acetobacterales</taxon>
        <taxon>Acetobacteraceae</taxon>
        <taxon>Komagataeibacter</taxon>
    </lineage>
</organism>
<dbReference type="AlphaFoldDB" id="A0A858JFA0"/>
<comment type="catalytic activity">
    <reaction evidence="1">
        <text>Endohydrolysis of (1-&gt;4)-beta-D-glucosidic linkages in cellulose, lichenin and cereal beta-D-glucans.</text>
        <dbReference type="EC" id="3.2.1.4"/>
    </reaction>
</comment>
<keyword evidence="5" id="KW-0136">Cellulose degradation</keyword>
<dbReference type="Gene3D" id="1.50.10.10">
    <property type="match status" value="1"/>
</dbReference>
<proteinExistence type="inferred from homology"/>
<evidence type="ECO:0000256" key="4">
    <source>
        <dbReference type="ARBA" id="ARBA00022801"/>
    </source>
</evidence>
<dbReference type="SUPFAM" id="SSF48208">
    <property type="entry name" value="Six-hairpin glycosidases"/>
    <property type="match status" value="1"/>
</dbReference>
<gene>
    <name evidence="9" type="ORF">GWK63_03160</name>
</gene>
<evidence type="ECO:0000313" key="10">
    <source>
        <dbReference type="Proteomes" id="UP000502533"/>
    </source>
</evidence>
<evidence type="ECO:0000256" key="6">
    <source>
        <dbReference type="ARBA" id="ARBA00023295"/>
    </source>
</evidence>
<dbReference type="KEGG" id="kre:GWK63_03160"/>
<reference evidence="9 10" key="1">
    <citation type="submission" date="2020-03" db="EMBL/GenBank/DDBJ databases">
        <title>Isolation of cellulose-producing strains, genome characterization and application of the synthesized cellulose films as an economical and sustainable material for piezoelectric sensor construction.</title>
        <authorList>
            <person name="Mangayil R.K."/>
        </authorList>
    </citation>
    <scope>NUCLEOTIDE SEQUENCE [LARGE SCALE GENOMIC DNA]</scope>
    <source>
        <strain evidence="9 10">ENS 9a1a</strain>
    </source>
</reference>
<feature type="signal peptide" evidence="8">
    <location>
        <begin position="1"/>
        <end position="38"/>
    </location>
</feature>
<keyword evidence="4" id="KW-0378">Hydrolase</keyword>
<dbReference type="PRINTS" id="PR00735">
    <property type="entry name" value="GLHYDRLASE8"/>
</dbReference>
<accession>A0A858JFA0</accession>